<evidence type="ECO:0000256" key="1">
    <source>
        <dbReference type="SAM" id="Phobius"/>
    </source>
</evidence>
<dbReference type="eggNOG" id="arCOG09065">
    <property type="taxonomic scope" value="Archaea"/>
</dbReference>
<feature type="transmembrane region" description="Helical" evidence="1">
    <location>
        <begin position="36"/>
        <end position="58"/>
    </location>
</feature>
<dbReference type="EMBL" id="FRAN01000004">
    <property type="protein sequence ID" value="SHL01272.1"/>
    <property type="molecule type" value="Genomic_DNA"/>
</dbReference>
<reference evidence="5" key="3">
    <citation type="submission" date="2016-11" db="EMBL/GenBank/DDBJ databases">
        <authorList>
            <person name="Varghese N."/>
            <person name="Submissions S."/>
        </authorList>
    </citation>
    <scope>NUCLEOTIDE SEQUENCE [LARGE SCALE GENOMIC DNA]</scope>
    <source>
        <strain evidence="5">DX253</strain>
    </source>
</reference>
<evidence type="ECO:0000313" key="2">
    <source>
        <dbReference type="EMBL" id="EFW91446.1"/>
    </source>
</evidence>
<organism evidence="2 4">
    <name type="scientific">Haladaptatus paucihalophilus DX253</name>
    <dbReference type="NCBI Taxonomy" id="797209"/>
    <lineage>
        <taxon>Archaea</taxon>
        <taxon>Methanobacteriati</taxon>
        <taxon>Methanobacteriota</taxon>
        <taxon>Stenosarchaea group</taxon>
        <taxon>Halobacteria</taxon>
        <taxon>Halobacteriales</taxon>
        <taxon>Haladaptataceae</taxon>
        <taxon>Haladaptatus</taxon>
    </lineage>
</organism>
<evidence type="ECO:0000313" key="3">
    <source>
        <dbReference type="EMBL" id="SHL01272.1"/>
    </source>
</evidence>
<dbReference type="RefSeq" id="WP_007981141.1">
    <property type="nucleotide sequence ID" value="NZ_AEMG01000015.1"/>
</dbReference>
<evidence type="ECO:0000313" key="4">
    <source>
        <dbReference type="Proteomes" id="UP000003751"/>
    </source>
</evidence>
<keyword evidence="1" id="KW-0472">Membrane</keyword>
<protein>
    <submittedName>
        <fullName evidence="2">Uncharacterized protein</fullName>
    </submittedName>
</protein>
<dbReference type="EMBL" id="AEMG01000015">
    <property type="protein sequence ID" value="EFW91446.1"/>
    <property type="molecule type" value="Genomic_DNA"/>
</dbReference>
<keyword evidence="1" id="KW-0812">Transmembrane</keyword>
<evidence type="ECO:0000313" key="5">
    <source>
        <dbReference type="Proteomes" id="UP000184203"/>
    </source>
</evidence>
<feature type="transmembrane region" description="Helical" evidence="1">
    <location>
        <begin position="65"/>
        <end position="87"/>
    </location>
</feature>
<feature type="transmembrane region" description="Helical" evidence="1">
    <location>
        <begin position="154"/>
        <end position="175"/>
    </location>
</feature>
<gene>
    <name evidence="3" type="ORF">SAMN05444342_2736</name>
    <name evidence="2" type="ORF">ZOD2009_15106</name>
</gene>
<keyword evidence="1" id="KW-1133">Transmembrane helix</keyword>
<reference evidence="3" key="2">
    <citation type="submission" date="2016-11" db="EMBL/GenBank/DDBJ databases">
        <authorList>
            <person name="Jaros S."/>
            <person name="Januszkiewicz K."/>
            <person name="Wedrychowicz H."/>
        </authorList>
    </citation>
    <scope>NUCLEOTIDE SEQUENCE [LARGE SCALE GENOMIC DNA]</scope>
    <source>
        <strain evidence="3">DX253</strain>
    </source>
</reference>
<feature type="transmembrane region" description="Helical" evidence="1">
    <location>
        <begin position="256"/>
        <end position="278"/>
    </location>
</feature>
<dbReference type="AlphaFoldDB" id="E7QW33"/>
<feature type="transmembrane region" description="Helical" evidence="1">
    <location>
        <begin position="196"/>
        <end position="215"/>
    </location>
</feature>
<proteinExistence type="predicted"/>
<dbReference type="PATRIC" id="fig|797209.4.peg.2981"/>
<feature type="transmembrane region" description="Helical" evidence="1">
    <location>
        <begin position="132"/>
        <end position="148"/>
    </location>
</feature>
<accession>E7QW33</accession>
<sequence length="374" mass="38942">MNVERTLRNLLFLIIGLEIAASPVAAHTGTTHAATPHWILFSFFVGGICVMAGVAAAIRRELLSIPLAGVLLTASAVTAVFGGIGLVETQIVGQTAPQLIAIYPVLSLFIGGLLAVGGFLLVLTRYPTKPQYALLCMVLAGWILYPTVMPGQGYYNPLGYLLVLSLPAIIAYIVWTDARGVLQSIRLQTTPKLVGIVAGLLMCVFFAFSAGTMSIKPDSGINAPTSAFIIPYNVASPLVVWPAVEWYFPSIPFTGYLSVGSFLLMAILGGLTGLNAAIVTQQWSGSESVSATPLFSGSLAASGATACCCCAPAFYGALSVLFGTAVTPVYWSFMIPSSPVGSTFFAASVLLLLWSIVRATGASAGDACAVAPSE</sequence>
<reference evidence="2 4" key="1">
    <citation type="journal article" date="2014" name="ISME J.">
        <title>Trehalose/2-sulfotrehalose biosynthesis and glycine-betaine uptake are widely spread mechanisms for osmoadaptation in the Halobacteriales.</title>
        <authorList>
            <person name="Youssef N.H."/>
            <person name="Savage-Ashlock K.N."/>
            <person name="McCully A.L."/>
            <person name="Luedtke B."/>
            <person name="Shaw E.I."/>
            <person name="Hoff W.D."/>
            <person name="Elshahed M.S."/>
        </authorList>
    </citation>
    <scope>NUCLEOTIDE SEQUENCE [LARGE SCALE GENOMIC DNA]</scope>
    <source>
        <strain evidence="2 4">DX253</strain>
    </source>
</reference>
<dbReference type="Proteomes" id="UP000184203">
    <property type="component" value="Unassembled WGS sequence"/>
</dbReference>
<feature type="transmembrane region" description="Helical" evidence="1">
    <location>
        <begin position="99"/>
        <end position="123"/>
    </location>
</feature>
<name>E7QW33_HALPU</name>
<dbReference type="OrthoDB" id="214340at2157"/>
<feature type="transmembrane region" description="Helical" evidence="1">
    <location>
        <begin position="329"/>
        <end position="354"/>
    </location>
</feature>
<keyword evidence="5" id="KW-1185">Reference proteome</keyword>
<dbReference type="Proteomes" id="UP000003751">
    <property type="component" value="Unassembled WGS sequence"/>
</dbReference>